<accession>A0A0F9UY97</accession>
<dbReference type="AlphaFoldDB" id="A0A0F9UY97"/>
<reference evidence="1" key="1">
    <citation type="journal article" date="2015" name="Nature">
        <title>Complex archaea that bridge the gap between prokaryotes and eukaryotes.</title>
        <authorList>
            <person name="Spang A."/>
            <person name="Saw J.H."/>
            <person name="Jorgensen S.L."/>
            <person name="Zaremba-Niedzwiedzka K."/>
            <person name="Martijn J."/>
            <person name="Lind A.E."/>
            <person name="van Eijk R."/>
            <person name="Schleper C."/>
            <person name="Guy L."/>
            <person name="Ettema T.J."/>
        </authorList>
    </citation>
    <scope>NUCLEOTIDE SEQUENCE</scope>
</reference>
<protein>
    <submittedName>
        <fullName evidence="1">Uncharacterized protein</fullName>
    </submittedName>
</protein>
<proteinExistence type="predicted"/>
<evidence type="ECO:0000313" key="1">
    <source>
        <dbReference type="EMBL" id="KKN66201.1"/>
    </source>
</evidence>
<organism evidence="1">
    <name type="scientific">marine sediment metagenome</name>
    <dbReference type="NCBI Taxonomy" id="412755"/>
    <lineage>
        <taxon>unclassified sequences</taxon>
        <taxon>metagenomes</taxon>
        <taxon>ecological metagenomes</taxon>
    </lineage>
</organism>
<name>A0A0F9UY97_9ZZZZ</name>
<comment type="caution">
    <text evidence="1">The sequence shown here is derived from an EMBL/GenBank/DDBJ whole genome shotgun (WGS) entry which is preliminary data.</text>
</comment>
<dbReference type="EMBL" id="LAZR01000508">
    <property type="protein sequence ID" value="KKN66201.1"/>
    <property type="molecule type" value="Genomic_DNA"/>
</dbReference>
<sequence length="222" mass="26355">MSFYNYKNRVEISITKENLKQMAKEIQIPVEKLHNLVEQILTATFDSTIKELEEWIEKNVPLMPESDNYILCENFTPKDLIPTSKQRTNNLIIHEKDTLSSELKQKLDEEIFKHLIVETVEDSKPLVNENVLRDSLKMGLKSCHLKDGRFYRIRLGFMIVPWIYNLLNNNKNLPSYHFFEKFVEFSCTRTLHHLSKNYGKFCPTKDIQTYLEKKIEVICKKH</sequence>
<gene>
    <name evidence="1" type="ORF">LCGC14_0474010</name>
</gene>